<keyword evidence="4" id="KW-1185">Reference proteome</keyword>
<feature type="chain" id="PRO_5047399647" description="DUF2178 domain-containing protein" evidence="2">
    <location>
        <begin position="20"/>
        <end position="140"/>
    </location>
</feature>
<keyword evidence="1" id="KW-0812">Transmembrane</keyword>
<organism evidence="3 4">
    <name type="scientific">Dyadobacter endophyticus</name>
    <dbReference type="NCBI Taxonomy" id="1749036"/>
    <lineage>
        <taxon>Bacteria</taxon>
        <taxon>Pseudomonadati</taxon>
        <taxon>Bacteroidota</taxon>
        <taxon>Cytophagia</taxon>
        <taxon>Cytophagales</taxon>
        <taxon>Spirosomataceae</taxon>
        <taxon>Dyadobacter</taxon>
    </lineage>
</organism>
<keyword evidence="1" id="KW-1133">Transmembrane helix</keyword>
<feature type="transmembrane region" description="Helical" evidence="1">
    <location>
        <begin position="89"/>
        <end position="108"/>
    </location>
</feature>
<keyword evidence="2" id="KW-0732">Signal</keyword>
<feature type="transmembrane region" description="Helical" evidence="1">
    <location>
        <begin position="114"/>
        <end position="134"/>
    </location>
</feature>
<evidence type="ECO:0000256" key="2">
    <source>
        <dbReference type="SAM" id="SignalP"/>
    </source>
</evidence>
<accession>A0ABQ1YP99</accession>
<evidence type="ECO:0000313" key="4">
    <source>
        <dbReference type="Proteomes" id="UP000600214"/>
    </source>
</evidence>
<comment type="caution">
    <text evidence="3">The sequence shown here is derived from an EMBL/GenBank/DDBJ whole genome shotgun (WGS) entry which is preliminary data.</text>
</comment>
<keyword evidence="1" id="KW-0472">Membrane</keyword>
<feature type="transmembrane region" description="Helical" evidence="1">
    <location>
        <begin position="31"/>
        <end position="51"/>
    </location>
</feature>
<feature type="signal peptide" evidence="2">
    <location>
        <begin position="1"/>
        <end position="19"/>
    </location>
</feature>
<evidence type="ECO:0000313" key="3">
    <source>
        <dbReference type="EMBL" id="GGH32536.1"/>
    </source>
</evidence>
<dbReference type="RefSeq" id="WP_188931638.1">
    <property type="nucleotide sequence ID" value="NZ_BMIA01000001.1"/>
</dbReference>
<gene>
    <name evidence="3" type="ORF">GCM10007423_22120</name>
</gene>
<dbReference type="Proteomes" id="UP000600214">
    <property type="component" value="Unassembled WGS sequence"/>
</dbReference>
<dbReference type="EMBL" id="BMIA01000001">
    <property type="protein sequence ID" value="GGH32536.1"/>
    <property type="molecule type" value="Genomic_DNA"/>
</dbReference>
<proteinExistence type="predicted"/>
<reference evidence="4" key="1">
    <citation type="journal article" date="2019" name="Int. J. Syst. Evol. Microbiol.">
        <title>The Global Catalogue of Microorganisms (GCM) 10K type strain sequencing project: providing services to taxonomists for standard genome sequencing and annotation.</title>
        <authorList>
            <consortium name="The Broad Institute Genomics Platform"/>
            <consortium name="The Broad Institute Genome Sequencing Center for Infectious Disease"/>
            <person name="Wu L."/>
            <person name="Ma J."/>
        </authorList>
    </citation>
    <scope>NUCLEOTIDE SEQUENCE [LARGE SCALE GENOMIC DNA]</scope>
    <source>
        <strain evidence="4">CGMCC 1.15288</strain>
    </source>
</reference>
<evidence type="ECO:0000256" key="1">
    <source>
        <dbReference type="SAM" id="Phobius"/>
    </source>
</evidence>
<name>A0ABQ1YP99_9BACT</name>
<evidence type="ECO:0008006" key="5">
    <source>
        <dbReference type="Google" id="ProtNLM"/>
    </source>
</evidence>
<protein>
    <recommendedName>
        <fullName evidence="5">DUF2178 domain-containing protein</fullName>
    </recommendedName>
</protein>
<sequence>MKKRILTLFIALLPALASAQTSKSTYIDRDQIALGVTVLLIAFILVFLLELTNRYFQYRLREKVLESGVTEQLAALLLKSDRRENLQACIKWLAIFLGLALGFTIIALTNPPVWAALAALSLCLSVSFMGYYIFLKRADH</sequence>